<dbReference type="SMART" id="SM00345">
    <property type="entry name" value="HTH_GNTR"/>
    <property type="match status" value="1"/>
</dbReference>
<protein>
    <submittedName>
        <fullName evidence="5">Unannotated protein</fullName>
    </submittedName>
</protein>
<dbReference type="InterPro" id="IPR000524">
    <property type="entry name" value="Tscrpt_reg_HTH_GntR"/>
</dbReference>
<dbReference type="AlphaFoldDB" id="A0A6J7J0L5"/>
<proteinExistence type="predicted"/>
<dbReference type="Pfam" id="PF00392">
    <property type="entry name" value="GntR"/>
    <property type="match status" value="1"/>
</dbReference>
<dbReference type="Pfam" id="PF07729">
    <property type="entry name" value="FCD"/>
    <property type="match status" value="1"/>
</dbReference>
<dbReference type="Gene3D" id="1.20.120.530">
    <property type="entry name" value="GntR ligand-binding domain-like"/>
    <property type="match status" value="1"/>
</dbReference>
<dbReference type="PROSITE" id="PS50949">
    <property type="entry name" value="HTH_GNTR"/>
    <property type="match status" value="1"/>
</dbReference>
<sequence length="222" mass="25117">MSPNRRGNLADEVADHIRDAILTGRLRPGTRIDQDAIAKDMGVSRLPVREALISLDQEGLVRTLPRRGAYVERVQREDIADHYQLFGTVAGLAAARAVARLDDEDLARLEAVQEAMGRSDSPQEQERLNFEFHRIINTACGSRRISSLLKMLTRSLPMHYFEFVPEWPEQALHQHADIIDAFRRRDPAAAQRAMEQHLFASARHAVAALERLDFFEGSETNP</sequence>
<dbReference type="GO" id="GO:0003700">
    <property type="term" value="F:DNA-binding transcription factor activity"/>
    <property type="evidence" value="ECO:0007669"/>
    <property type="project" value="InterPro"/>
</dbReference>
<dbReference type="SUPFAM" id="SSF46785">
    <property type="entry name" value="Winged helix' DNA-binding domain"/>
    <property type="match status" value="1"/>
</dbReference>
<evidence type="ECO:0000256" key="3">
    <source>
        <dbReference type="ARBA" id="ARBA00023163"/>
    </source>
</evidence>
<dbReference type="SUPFAM" id="SSF48008">
    <property type="entry name" value="GntR ligand-binding domain-like"/>
    <property type="match status" value="1"/>
</dbReference>
<keyword evidence="1" id="KW-0805">Transcription regulation</keyword>
<dbReference type="Gene3D" id="1.10.10.10">
    <property type="entry name" value="Winged helix-like DNA-binding domain superfamily/Winged helix DNA-binding domain"/>
    <property type="match status" value="1"/>
</dbReference>
<dbReference type="SMART" id="SM00895">
    <property type="entry name" value="FCD"/>
    <property type="match status" value="1"/>
</dbReference>
<keyword evidence="2" id="KW-0238">DNA-binding</keyword>
<organism evidence="5">
    <name type="scientific">freshwater metagenome</name>
    <dbReference type="NCBI Taxonomy" id="449393"/>
    <lineage>
        <taxon>unclassified sequences</taxon>
        <taxon>metagenomes</taxon>
        <taxon>ecological metagenomes</taxon>
    </lineage>
</organism>
<accession>A0A6J7J0L5</accession>
<dbReference type="GO" id="GO:0003677">
    <property type="term" value="F:DNA binding"/>
    <property type="evidence" value="ECO:0007669"/>
    <property type="project" value="UniProtKB-KW"/>
</dbReference>
<keyword evidence="3" id="KW-0804">Transcription</keyword>
<name>A0A6J7J0L5_9ZZZZ</name>
<feature type="domain" description="HTH gntR-type" evidence="4">
    <location>
        <begin position="7"/>
        <end position="74"/>
    </location>
</feature>
<dbReference type="InterPro" id="IPR036388">
    <property type="entry name" value="WH-like_DNA-bd_sf"/>
</dbReference>
<evidence type="ECO:0000259" key="4">
    <source>
        <dbReference type="PROSITE" id="PS50949"/>
    </source>
</evidence>
<dbReference type="InterPro" id="IPR011711">
    <property type="entry name" value="GntR_C"/>
</dbReference>
<evidence type="ECO:0000256" key="1">
    <source>
        <dbReference type="ARBA" id="ARBA00023015"/>
    </source>
</evidence>
<dbReference type="PANTHER" id="PTHR43537:SF45">
    <property type="entry name" value="GNTR FAMILY REGULATORY PROTEIN"/>
    <property type="match status" value="1"/>
</dbReference>
<reference evidence="5" key="1">
    <citation type="submission" date="2020-05" db="EMBL/GenBank/DDBJ databases">
        <authorList>
            <person name="Chiriac C."/>
            <person name="Salcher M."/>
            <person name="Ghai R."/>
            <person name="Kavagutti S V."/>
        </authorList>
    </citation>
    <scope>NUCLEOTIDE SEQUENCE</scope>
</reference>
<dbReference type="PANTHER" id="PTHR43537">
    <property type="entry name" value="TRANSCRIPTIONAL REGULATOR, GNTR FAMILY"/>
    <property type="match status" value="1"/>
</dbReference>
<dbReference type="CDD" id="cd07377">
    <property type="entry name" value="WHTH_GntR"/>
    <property type="match status" value="1"/>
</dbReference>
<dbReference type="InterPro" id="IPR036390">
    <property type="entry name" value="WH_DNA-bd_sf"/>
</dbReference>
<gene>
    <name evidence="5" type="ORF">UFOPK3772_00580</name>
</gene>
<dbReference type="InterPro" id="IPR008920">
    <property type="entry name" value="TF_FadR/GntR_C"/>
</dbReference>
<evidence type="ECO:0000313" key="5">
    <source>
        <dbReference type="EMBL" id="CAB4936157.1"/>
    </source>
</evidence>
<dbReference type="EMBL" id="CAFBNE010000012">
    <property type="protein sequence ID" value="CAB4936157.1"/>
    <property type="molecule type" value="Genomic_DNA"/>
</dbReference>
<evidence type="ECO:0000256" key="2">
    <source>
        <dbReference type="ARBA" id="ARBA00023125"/>
    </source>
</evidence>